<proteinExistence type="predicted"/>
<name>A0A3N1GKI8_9ACTN</name>
<protein>
    <submittedName>
        <fullName evidence="2">Uncharacterized protein</fullName>
    </submittedName>
</protein>
<evidence type="ECO:0000256" key="1">
    <source>
        <dbReference type="SAM" id="MobiDB-lite"/>
    </source>
</evidence>
<sequence>MRLRAGLAPRFRRAARARWIRWDTAPVDRVPSFHRAASVTRRRLRVFLSCSDRTGLCLRVRRWRRPRRCRVTSSPRAGRVSAPRARVAEQATRALPRLRLSRPDLAGFRAGRSPRRPSVPPRWRRPRRPWPPGVKPALPRPSRRRRRRFRVGHRKGRRRPTARRRRCRPGRRRVRVSGAPPNRLRTRPAACRGPPSLHLSFRVPVAPTGRAVRRLRICRRGRRRGRPRGRWRGRRWGRWRGRRRARWRGRPREAACRPARFPRRLPADRRSPRPLEPRLHRRSPWRPRSSPRNREWATRRPGGRKIPAGQKTTQEFPRARLRGSLLREARRRASVPRRDCRRARAST</sequence>
<reference evidence="2 3" key="1">
    <citation type="submission" date="2018-11" db="EMBL/GenBank/DDBJ databases">
        <title>Sequencing the genomes of 1000 actinobacteria strains.</title>
        <authorList>
            <person name="Klenk H.-P."/>
        </authorList>
    </citation>
    <scope>NUCLEOTIDE SEQUENCE [LARGE SCALE GENOMIC DNA]</scope>
    <source>
        <strain evidence="2 3">DSM 43634</strain>
    </source>
</reference>
<evidence type="ECO:0000313" key="3">
    <source>
        <dbReference type="Proteomes" id="UP000271683"/>
    </source>
</evidence>
<feature type="compositionally biased region" description="Basic and acidic residues" evidence="1">
    <location>
        <begin position="265"/>
        <end position="278"/>
    </location>
</feature>
<feature type="compositionally biased region" description="Basic residues" evidence="1">
    <location>
        <begin position="141"/>
        <end position="175"/>
    </location>
</feature>
<dbReference type="AlphaFoldDB" id="A0A3N1GKI8"/>
<feature type="compositionally biased region" description="Basic residues" evidence="1">
    <location>
        <begin position="329"/>
        <end position="347"/>
    </location>
</feature>
<comment type="caution">
    <text evidence="2">The sequence shown here is derived from an EMBL/GenBank/DDBJ whole genome shotgun (WGS) entry which is preliminary data.</text>
</comment>
<feature type="region of interest" description="Disordered" evidence="1">
    <location>
        <begin position="247"/>
        <end position="347"/>
    </location>
</feature>
<accession>A0A3N1GKI8</accession>
<dbReference type="EMBL" id="RJKL01000001">
    <property type="protein sequence ID" value="ROP30739.1"/>
    <property type="molecule type" value="Genomic_DNA"/>
</dbReference>
<organism evidence="2 3">
    <name type="scientific">Couchioplanes caeruleus</name>
    <dbReference type="NCBI Taxonomy" id="56438"/>
    <lineage>
        <taxon>Bacteria</taxon>
        <taxon>Bacillati</taxon>
        <taxon>Actinomycetota</taxon>
        <taxon>Actinomycetes</taxon>
        <taxon>Micromonosporales</taxon>
        <taxon>Micromonosporaceae</taxon>
        <taxon>Couchioplanes</taxon>
    </lineage>
</organism>
<evidence type="ECO:0000313" key="2">
    <source>
        <dbReference type="EMBL" id="ROP30739.1"/>
    </source>
</evidence>
<dbReference type="Proteomes" id="UP000271683">
    <property type="component" value="Unassembled WGS sequence"/>
</dbReference>
<gene>
    <name evidence="2" type="ORF">EDD30_3601</name>
</gene>
<feature type="region of interest" description="Disordered" evidence="1">
    <location>
        <begin position="105"/>
        <end position="195"/>
    </location>
</feature>
<feature type="compositionally biased region" description="Basic residues" evidence="1">
    <location>
        <begin position="279"/>
        <end position="291"/>
    </location>
</feature>